<keyword evidence="4" id="KW-0297">G-protein coupled receptor</keyword>
<protein>
    <recommendedName>
        <fullName evidence="10">G-protein coupled receptors family 1 profile domain-containing protein</fullName>
    </recommendedName>
</protein>
<evidence type="ECO:0000256" key="2">
    <source>
        <dbReference type="ARBA" id="ARBA00022692"/>
    </source>
</evidence>
<evidence type="ECO:0000313" key="12">
    <source>
        <dbReference type="Proteomes" id="UP001163046"/>
    </source>
</evidence>
<feature type="transmembrane region" description="Helical" evidence="9">
    <location>
        <begin position="241"/>
        <end position="266"/>
    </location>
</feature>
<feature type="transmembrane region" description="Helical" evidence="9">
    <location>
        <begin position="63"/>
        <end position="85"/>
    </location>
</feature>
<dbReference type="PROSITE" id="PS50262">
    <property type="entry name" value="G_PROTEIN_RECEP_F1_2"/>
    <property type="match status" value="2"/>
</dbReference>
<dbReference type="GO" id="GO:0005886">
    <property type="term" value="C:plasma membrane"/>
    <property type="evidence" value="ECO:0007669"/>
    <property type="project" value="TreeGrafter"/>
</dbReference>
<dbReference type="Gene3D" id="1.20.1070.10">
    <property type="entry name" value="Rhodopsin 7-helix transmembrane proteins"/>
    <property type="match status" value="2"/>
</dbReference>
<sequence length="329" mass="37642">MAASNESYINATTDPTELEQSLDFWIIKIVCYCIILLGSSMGNSLVIYIIASNARMRTPSNYLIMNLAMCDFVTPMFSIPFDFILEEYNYTWMYGARSECREVWPGSSISFKKYYTLGLFLVQYFIPLTFMMVMYSLALKNLYVSTDKTSSRKAEKEQAVLSSEAAGSSTPGTEPKLKKVSSTVRLVRKLSSTVRRGTNEANKRATKMFIAIVVVFTICMFPNQVLWLWADFANGGDNPKLVNVVVICWLFTYSNSVCNPVIYALFSRDFRRGFKRAFRKAFCLRHRRRHDFNPDLVATLTTELKSAATDIERRKRKIATVEPPRIDLL</sequence>
<feature type="region of interest" description="Disordered" evidence="8">
    <location>
        <begin position="158"/>
        <end position="179"/>
    </location>
</feature>
<evidence type="ECO:0000259" key="10">
    <source>
        <dbReference type="PROSITE" id="PS50262"/>
    </source>
</evidence>
<evidence type="ECO:0000256" key="4">
    <source>
        <dbReference type="ARBA" id="ARBA00023040"/>
    </source>
</evidence>
<keyword evidence="5 9" id="KW-0472">Membrane</keyword>
<feature type="transmembrane region" description="Helical" evidence="9">
    <location>
        <begin position="208"/>
        <end position="229"/>
    </location>
</feature>
<evidence type="ECO:0000313" key="11">
    <source>
        <dbReference type="EMBL" id="KAJ7379439.1"/>
    </source>
</evidence>
<keyword evidence="2 9" id="KW-0812">Transmembrane</keyword>
<dbReference type="PANTHER" id="PTHR45695">
    <property type="entry name" value="LEUCOKININ RECEPTOR-RELATED"/>
    <property type="match status" value="1"/>
</dbReference>
<dbReference type="PANTHER" id="PTHR45695:SF9">
    <property type="entry name" value="LEUCOKININ RECEPTOR"/>
    <property type="match status" value="1"/>
</dbReference>
<keyword evidence="7" id="KW-0807">Transducer</keyword>
<dbReference type="InterPro" id="IPR017452">
    <property type="entry name" value="GPCR_Rhodpsn_7TM"/>
</dbReference>
<evidence type="ECO:0000256" key="8">
    <source>
        <dbReference type="SAM" id="MobiDB-lite"/>
    </source>
</evidence>
<feature type="transmembrane region" description="Helical" evidence="9">
    <location>
        <begin position="114"/>
        <end position="138"/>
    </location>
</feature>
<accession>A0A9X0CZP9</accession>
<dbReference type="AlphaFoldDB" id="A0A9X0CZP9"/>
<evidence type="ECO:0000256" key="6">
    <source>
        <dbReference type="ARBA" id="ARBA00023170"/>
    </source>
</evidence>
<dbReference type="InterPro" id="IPR000276">
    <property type="entry name" value="GPCR_Rhodpsn"/>
</dbReference>
<comment type="caution">
    <text evidence="11">The sequence shown here is derived from an EMBL/GenBank/DDBJ whole genome shotgun (WGS) entry which is preliminary data.</text>
</comment>
<keyword evidence="6" id="KW-0675">Receptor</keyword>
<feature type="domain" description="G-protein coupled receptors family 1 profile" evidence="10">
    <location>
        <begin position="100"/>
        <end position="263"/>
    </location>
</feature>
<dbReference type="Proteomes" id="UP001163046">
    <property type="component" value="Unassembled WGS sequence"/>
</dbReference>
<keyword evidence="3 9" id="KW-1133">Transmembrane helix</keyword>
<proteinExistence type="predicted"/>
<name>A0A9X0CZP9_9CNID</name>
<evidence type="ECO:0000256" key="7">
    <source>
        <dbReference type="ARBA" id="ARBA00023224"/>
    </source>
</evidence>
<dbReference type="OrthoDB" id="10053194at2759"/>
<dbReference type="Pfam" id="PF00001">
    <property type="entry name" value="7tm_1"/>
    <property type="match status" value="2"/>
</dbReference>
<dbReference type="EMBL" id="MU826358">
    <property type="protein sequence ID" value="KAJ7379439.1"/>
    <property type="molecule type" value="Genomic_DNA"/>
</dbReference>
<gene>
    <name evidence="11" type="ORF">OS493_016680</name>
</gene>
<evidence type="ECO:0000256" key="3">
    <source>
        <dbReference type="ARBA" id="ARBA00022989"/>
    </source>
</evidence>
<feature type="domain" description="G-protein coupled receptors family 1 profile" evidence="10">
    <location>
        <begin position="42"/>
        <end position="95"/>
    </location>
</feature>
<dbReference type="GO" id="GO:0004930">
    <property type="term" value="F:G protein-coupled receptor activity"/>
    <property type="evidence" value="ECO:0007669"/>
    <property type="project" value="UniProtKB-KW"/>
</dbReference>
<dbReference type="SUPFAM" id="SSF81321">
    <property type="entry name" value="Family A G protein-coupled receptor-like"/>
    <property type="match status" value="1"/>
</dbReference>
<evidence type="ECO:0000256" key="1">
    <source>
        <dbReference type="ARBA" id="ARBA00004141"/>
    </source>
</evidence>
<dbReference type="PRINTS" id="PR00237">
    <property type="entry name" value="GPCRRHODOPSN"/>
</dbReference>
<evidence type="ECO:0000256" key="9">
    <source>
        <dbReference type="SAM" id="Phobius"/>
    </source>
</evidence>
<evidence type="ECO:0000256" key="5">
    <source>
        <dbReference type="ARBA" id="ARBA00023136"/>
    </source>
</evidence>
<keyword evidence="12" id="KW-1185">Reference proteome</keyword>
<feature type="transmembrane region" description="Helical" evidence="9">
    <location>
        <begin position="25"/>
        <end position="51"/>
    </location>
</feature>
<organism evidence="11 12">
    <name type="scientific">Desmophyllum pertusum</name>
    <dbReference type="NCBI Taxonomy" id="174260"/>
    <lineage>
        <taxon>Eukaryota</taxon>
        <taxon>Metazoa</taxon>
        <taxon>Cnidaria</taxon>
        <taxon>Anthozoa</taxon>
        <taxon>Hexacorallia</taxon>
        <taxon>Scleractinia</taxon>
        <taxon>Caryophylliina</taxon>
        <taxon>Caryophylliidae</taxon>
        <taxon>Desmophyllum</taxon>
    </lineage>
</organism>
<comment type="subcellular location">
    <subcellularLocation>
        <location evidence="1">Membrane</location>
        <topology evidence="1">Multi-pass membrane protein</topology>
    </subcellularLocation>
</comment>
<reference evidence="11" key="1">
    <citation type="submission" date="2023-01" db="EMBL/GenBank/DDBJ databases">
        <title>Genome assembly of the deep-sea coral Lophelia pertusa.</title>
        <authorList>
            <person name="Herrera S."/>
            <person name="Cordes E."/>
        </authorList>
    </citation>
    <scope>NUCLEOTIDE SEQUENCE</scope>
    <source>
        <strain evidence="11">USNM1676648</strain>
        <tissue evidence="11">Polyp</tissue>
    </source>
</reference>